<evidence type="ECO:0000256" key="1">
    <source>
        <dbReference type="SAM" id="MobiDB-lite"/>
    </source>
</evidence>
<evidence type="ECO:0000313" key="4">
    <source>
        <dbReference type="Proteomes" id="UP000308652"/>
    </source>
</evidence>
<keyword evidence="2" id="KW-0472">Membrane</keyword>
<feature type="transmembrane region" description="Helical" evidence="2">
    <location>
        <begin position="205"/>
        <end position="225"/>
    </location>
</feature>
<evidence type="ECO:0000256" key="2">
    <source>
        <dbReference type="SAM" id="Phobius"/>
    </source>
</evidence>
<reference evidence="3 4" key="1">
    <citation type="journal article" date="2019" name="Nat. Ecol. Evol.">
        <title>Megaphylogeny resolves global patterns of mushroom evolution.</title>
        <authorList>
            <person name="Varga T."/>
            <person name="Krizsan K."/>
            <person name="Foldi C."/>
            <person name="Dima B."/>
            <person name="Sanchez-Garcia M."/>
            <person name="Sanchez-Ramirez S."/>
            <person name="Szollosi G.J."/>
            <person name="Szarkandi J.G."/>
            <person name="Papp V."/>
            <person name="Albert L."/>
            <person name="Andreopoulos W."/>
            <person name="Angelini C."/>
            <person name="Antonin V."/>
            <person name="Barry K.W."/>
            <person name="Bougher N.L."/>
            <person name="Buchanan P."/>
            <person name="Buyck B."/>
            <person name="Bense V."/>
            <person name="Catcheside P."/>
            <person name="Chovatia M."/>
            <person name="Cooper J."/>
            <person name="Damon W."/>
            <person name="Desjardin D."/>
            <person name="Finy P."/>
            <person name="Geml J."/>
            <person name="Haridas S."/>
            <person name="Hughes K."/>
            <person name="Justo A."/>
            <person name="Karasinski D."/>
            <person name="Kautmanova I."/>
            <person name="Kiss B."/>
            <person name="Kocsube S."/>
            <person name="Kotiranta H."/>
            <person name="LaButti K.M."/>
            <person name="Lechner B.E."/>
            <person name="Liimatainen K."/>
            <person name="Lipzen A."/>
            <person name="Lukacs Z."/>
            <person name="Mihaltcheva S."/>
            <person name="Morgado L.N."/>
            <person name="Niskanen T."/>
            <person name="Noordeloos M.E."/>
            <person name="Ohm R.A."/>
            <person name="Ortiz-Santana B."/>
            <person name="Ovrebo C."/>
            <person name="Racz N."/>
            <person name="Riley R."/>
            <person name="Savchenko A."/>
            <person name="Shiryaev A."/>
            <person name="Soop K."/>
            <person name="Spirin V."/>
            <person name="Szebenyi C."/>
            <person name="Tomsovsky M."/>
            <person name="Tulloss R.E."/>
            <person name="Uehling J."/>
            <person name="Grigoriev I.V."/>
            <person name="Vagvolgyi C."/>
            <person name="Papp T."/>
            <person name="Martin F.M."/>
            <person name="Miettinen O."/>
            <person name="Hibbett D.S."/>
            <person name="Nagy L.G."/>
        </authorList>
    </citation>
    <scope>NUCLEOTIDE SEQUENCE [LARGE SCALE GENOMIC DNA]</scope>
    <source>
        <strain evidence="3 4">CBS 166.37</strain>
    </source>
</reference>
<keyword evidence="2" id="KW-0812">Transmembrane</keyword>
<feature type="compositionally biased region" description="Low complexity" evidence="1">
    <location>
        <begin position="63"/>
        <end position="72"/>
    </location>
</feature>
<gene>
    <name evidence="3" type="ORF">BDQ12DRAFT_133888</name>
</gene>
<feature type="region of interest" description="Disordered" evidence="1">
    <location>
        <begin position="1"/>
        <end position="83"/>
    </location>
</feature>
<dbReference type="EMBL" id="ML213605">
    <property type="protein sequence ID" value="TFK37998.1"/>
    <property type="molecule type" value="Genomic_DNA"/>
</dbReference>
<feature type="compositionally biased region" description="Polar residues" evidence="1">
    <location>
        <begin position="16"/>
        <end position="29"/>
    </location>
</feature>
<organism evidence="3 4">
    <name type="scientific">Crucibulum laeve</name>
    <dbReference type="NCBI Taxonomy" id="68775"/>
    <lineage>
        <taxon>Eukaryota</taxon>
        <taxon>Fungi</taxon>
        <taxon>Dikarya</taxon>
        <taxon>Basidiomycota</taxon>
        <taxon>Agaricomycotina</taxon>
        <taxon>Agaricomycetes</taxon>
        <taxon>Agaricomycetidae</taxon>
        <taxon>Agaricales</taxon>
        <taxon>Agaricineae</taxon>
        <taxon>Nidulariaceae</taxon>
        <taxon>Crucibulum</taxon>
    </lineage>
</organism>
<feature type="compositionally biased region" description="Polar residues" evidence="1">
    <location>
        <begin position="42"/>
        <end position="57"/>
    </location>
</feature>
<name>A0A5C3M1I6_9AGAR</name>
<protein>
    <submittedName>
        <fullName evidence="3">Uncharacterized protein</fullName>
    </submittedName>
</protein>
<feature type="compositionally biased region" description="Polar residues" evidence="1">
    <location>
        <begin position="73"/>
        <end position="83"/>
    </location>
</feature>
<dbReference type="OrthoDB" id="3265172at2759"/>
<dbReference type="AlphaFoldDB" id="A0A5C3M1I6"/>
<keyword evidence="2" id="KW-1133">Transmembrane helix</keyword>
<dbReference type="Proteomes" id="UP000308652">
    <property type="component" value="Unassembled WGS sequence"/>
</dbReference>
<proteinExistence type="predicted"/>
<evidence type="ECO:0000313" key="3">
    <source>
        <dbReference type="EMBL" id="TFK37998.1"/>
    </source>
</evidence>
<sequence>MNSTNRLRKAPPSPSPAQNTRSSSATTLEANRDVVRVKPTFNHASSTPTPQALNSVSGDRDSSSYVNTHSSSNGRTNETSASVQPLTAAEQYWAARALKAEALLSAQEAHHKELRSVAYNQEMKRNYEISKLTKEHKEKHAGLERLVMILITTLLCLVGVLIYLATHYTRHQTAMQRSRWSLPSHFTIPILSPFTSVVEKETSVLGTKVISLMVLSSAGLAYLAFRHWLARSMNLGAVRQSTNR</sequence>
<feature type="transmembrane region" description="Helical" evidence="2">
    <location>
        <begin position="146"/>
        <end position="165"/>
    </location>
</feature>
<accession>A0A5C3M1I6</accession>
<keyword evidence="4" id="KW-1185">Reference proteome</keyword>